<protein>
    <submittedName>
        <fullName evidence="1">Uncharacterized protein</fullName>
    </submittedName>
</protein>
<proteinExistence type="predicted"/>
<reference evidence="1" key="1">
    <citation type="journal article" date="2020" name="Stud. Mycol.">
        <title>101 Dothideomycetes genomes: a test case for predicting lifestyles and emergence of pathogens.</title>
        <authorList>
            <person name="Haridas S."/>
            <person name="Albert R."/>
            <person name="Binder M."/>
            <person name="Bloem J."/>
            <person name="Labutti K."/>
            <person name="Salamov A."/>
            <person name="Andreopoulos B."/>
            <person name="Baker S."/>
            <person name="Barry K."/>
            <person name="Bills G."/>
            <person name="Bluhm B."/>
            <person name="Cannon C."/>
            <person name="Castanera R."/>
            <person name="Culley D."/>
            <person name="Daum C."/>
            <person name="Ezra D."/>
            <person name="Gonzalez J."/>
            <person name="Henrissat B."/>
            <person name="Kuo A."/>
            <person name="Liang C."/>
            <person name="Lipzen A."/>
            <person name="Lutzoni F."/>
            <person name="Magnuson J."/>
            <person name="Mondo S."/>
            <person name="Nolan M."/>
            <person name="Ohm R."/>
            <person name="Pangilinan J."/>
            <person name="Park H.-J."/>
            <person name="Ramirez L."/>
            <person name="Alfaro M."/>
            <person name="Sun H."/>
            <person name="Tritt A."/>
            <person name="Yoshinaga Y."/>
            <person name="Zwiers L.-H."/>
            <person name="Turgeon B."/>
            <person name="Goodwin S."/>
            <person name="Spatafora J."/>
            <person name="Crous P."/>
            <person name="Grigoriev I."/>
        </authorList>
    </citation>
    <scope>NUCLEOTIDE SEQUENCE</scope>
    <source>
        <strain evidence="1">CBS 690.94</strain>
    </source>
</reference>
<name>A0A9P4PGD5_9PLEO</name>
<keyword evidence="2" id="KW-1185">Reference proteome</keyword>
<sequence>MLKVKVGHGRCAEGYVTPILGLPLAAQPAAKCATWCQASDGGGGAHVTTAEQKMPLLSLNAEMEGAPRLNRSIEIVEMHWVVSENI</sequence>
<gene>
    <name evidence="1" type="ORF">P171DRAFT_34885</name>
</gene>
<dbReference type="AlphaFoldDB" id="A0A9P4PGD5"/>
<dbReference type="EMBL" id="MU001501">
    <property type="protein sequence ID" value="KAF2444579.1"/>
    <property type="molecule type" value="Genomic_DNA"/>
</dbReference>
<accession>A0A9P4PGD5</accession>
<evidence type="ECO:0000313" key="1">
    <source>
        <dbReference type="EMBL" id="KAF2444579.1"/>
    </source>
</evidence>
<evidence type="ECO:0000313" key="2">
    <source>
        <dbReference type="Proteomes" id="UP000799764"/>
    </source>
</evidence>
<organism evidence="1 2">
    <name type="scientific">Karstenula rhodostoma CBS 690.94</name>
    <dbReference type="NCBI Taxonomy" id="1392251"/>
    <lineage>
        <taxon>Eukaryota</taxon>
        <taxon>Fungi</taxon>
        <taxon>Dikarya</taxon>
        <taxon>Ascomycota</taxon>
        <taxon>Pezizomycotina</taxon>
        <taxon>Dothideomycetes</taxon>
        <taxon>Pleosporomycetidae</taxon>
        <taxon>Pleosporales</taxon>
        <taxon>Massarineae</taxon>
        <taxon>Didymosphaeriaceae</taxon>
        <taxon>Karstenula</taxon>
    </lineage>
</organism>
<dbReference type="Proteomes" id="UP000799764">
    <property type="component" value="Unassembled WGS sequence"/>
</dbReference>
<comment type="caution">
    <text evidence="1">The sequence shown here is derived from an EMBL/GenBank/DDBJ whole genome shotgun (WGS) entry which is preliminary data.</text>
</comment>